<dbReference type="FunCoup" id="A0A1Y2B0E4">
    <property type="interactions" value="215"/>
</dbReference>
<evidence type="ECO:0000256" key="8">
    <source>
        <dbReference type="ARBA" id="ARBA00022695"/>
    </source>
</evidence>
<dbReference type="STRING" id="71784.A0A1Y2B0E4"/>
<keyword evidence="5" id="KW-0963">Cytoplasm</keyword>
<dbReference type="Gene3D" id="3.40.50.11030">
    <property type="entry name" value="Threonylcarbamoyl-AMP synthase, C-terminal domain"/>
    <property type="match status" value="1"/>
</dbReference>
<dbReference type="InterPro" id="IPR017945">
    <property type="entry name" value="DHBP_synth_RibB-like_a/b_dom"/>
</dbReference>
<dbReference type="PROSITE" id="PS51163">
    <property type="entry name" value="YRDC"/>
    <property type="match status" value="1"/>
</dbReference>
<evidence type="ECO:0000256" key="11">
    <source>
        <dbReference type="ARBA" id="ARBA00029774"/>
    </source>
</evidence>
<evidence type="ECO:0000256" key="1">
    <source>
        <dbReference type="ARBA" id="ARBA00004496"/>
    </source>
</evidence>
<comment type="similarity">
    <text evidence="2">Belongs to the SUA5 family.</text>
</comment>
<keyword evidence="16" id="KW-1185">Reference proteome</keyword>
<gene>
    <name evidence="15" type="ORF">BCR39DRAFT_496401</name>
</gene>
<dbReference type="OrthoDB" id="412787at2759"/>
<dbReference type="SUPFAM" id="SSF55821">
    <property type="entry name" value="YrdC/RibB"/>
    <property type="match status" value="1"/>
</dbReference>
<dbReference type="Pfam" id="PF03481">
    <property type="entry name" value="Sua5_C"/>
    <property type="match status" value="1"/>
</dbReference>
<evidence type="ECO:0000256" key="2">
    <source>
        <dbReference type="ARBA" id="ARBA00007663"/>
    </source>
</evidence>
<comment type="catalytic activity">
    <reaction evidence="12">
        <text>L-threonine + hydrogencarbonate + ATP = L-threonylcarbamoyladenylate + diphosphate + H2O</text>
        <dbReference type="Rhea" id="RHEA:36407"/>
        <dbReference type="ChEBI" id="CHEBI:15377"/>
        <dbReference type="ChEBI" id="CHEBI:17544"/>
        <dbReference type="ChEBI" id="CHEBI:30616"/>
        <dbReference type="ChEBI" id="CHEBI:33019"/>
        <dbReference type="ChEBI" id="CHEBI:57926"/>
        <dbReference type="ChEBI" id="CHEBI:73682"/>
        <dbReference type="EC" id="2.7.7.87"/>
    </reaction>
</comment>
<proteinExistence type="inferred from homology"/>
<keyword evidence="10" id="KW-0067">ATP-binding</keyword>
<evidence type="ECO:0000256" key="12">
    <source>
        <dbReference type="ARBA" id="ARBA00048366"/>
    </source>
</evidence>
<dbReference type="GO" id="GO:0005524">
    <property type="term" value="F:ATP binding"/>
    <property type="evidence" value="ECO:0007669"/>
    <property type="project" value="UniProtKB-KW"/>
</dbReference>
<name>A0A1Y2B0E4_9TREE</name>
<dbReference type="GO" id="GO:0000049">
    <property type="term" value="F:tRNA binding"/>
    <property type="evidence" value="ECO:0007669"/>
    <property type="project" value="TreeGrafter"/>
</dbReference>
<reference evidence="15 16" key="1">
    <citation type="submission" date="2016-07" db="EMBL/GenBank/DDBJ databases">
        <title>Pervasive Adenine N6-methylation of Active Genes in Fungi.</title>
        <authorList>
            <consortium name="DOE Joint Genome Institute"/>
            <person name="Mondo S.J."/>
            <person name="Dannebaum R.O."/>
            <person name="Kuo R.C."/>
            <person name="Labutti K."/>
            <person name="Haridas S."/>
            <person name="Kuo A."/>
            <person name="Salamov A."/>
            <person name="Ahrendt S.R."/>
            <person name="Lipzen A."/>
            <person name="Sullivan W."/>
            <person name="Andreopoulos W.B."/>
            <person name="Clum A."/>
            <person name="Lindquist E."/>
            <person name="Daum C."/>
            <person name="Ramamoorthy G.K."/>
            <person name="Gryganskyi A."/>
            <person name="Culley D."/>
            <person name="Magnuson J.K."/>
            <person name="James T.Y."/>
            <person name="O'Malley M.A."/>
            <person name="Stajich J.E."/>
            <person name="Spatafora J.W."/>
            <person name="Visel A."/>
            <person name="Grigoriev I.V."/>
        </authorList>
    </citation>
    <scope>NUCLEOTIDE SEQUENCE [LARGE SCALE GENOMIC DNA]</scope>
    <source>
        <strain evidence="15 16">68-887.2</strain>
    </source>
</reference>
<dbReference type="GO" id="GO:0003725">
    <property type="term" value="F:double-stranded RNA binding"/>
    <property type="evidence" value="ECO:0007669"/>
    <property type="project" value="InterPro"/>
</dbReference>
<dbReference type="InterPro" id="IPR005145">
    <property type="entry name" value="Sua5_C"/>
</dbReference>
<protein>
    <recommendedName>
        <fullName evidence="4">Threonylcarbamoyl-AMP synthase</fullName>
        <ecNumber evidence="3">2.7.7.87</ecNumber>
    </recommendedName>
    <alternativeName>
        <fullName evidence="11">L-threonylcarbamoyladenylate synthase</fullName>
    </alternativeName>
</protein>
<evidence type="ECO:0000256" key="7">
    <source>
        <dbReference type="ARBA" id="ARBA00022694"/>
    </source>
</evidence>
<dbReference type="InterPro" id="IPR038385">
    <property type="entry name" value="Sua5/YwlC_C"/>
</dbReference>
<dbReference type="GO" id="GO:0006450">
    <property type="term" value="P:regulation of translational fidelity"/>
    <property type="evidence" value="ECO:0007669"/>
    <property type="project" value="TreeGrafter"/>
</dbReference>
<evidence type="ECO:0000256" key="10">
    <source>
        <dbReference type="ARBA" id="ARBA00022840"/>
    </source>
</evidence>
<evidence type="ECO:0000313" key="16">
    <source>
        <dbReference type="Proteomes" id="UP000193986"/>
    </source>
</evidence>
<dbReference type="PANTHER" id="PTHR17490:SF16">
    <property type="entry name" value="THREONYLCARBAMOYL-AMP SYNTHASE"/>
    <property type="match status" value="1"/>
</dbReference>
<evidence type="ECO:0000256" key="4">
    <source>
        <dbReference type="ARBA" id="ARBA00015492"/>
    </source>
</evidence>
<dbReference type="FunFam" id="3.90.870.10:FF:000009">
    <property type="entry name" value="Threonylcarbamoyl-AMP synthase, putative"/>
    <property type="match status" value="1"/>
</dbReference>
<keyword evidence="8" id="KW-0548">Nucleotidyltransferase</keyword>
<organism evidence="15 16">
    <name type="scientific">Naematelia encephala</name>
    <dbReference type="NCBI Taxonomy" id="71784"/>
    <lineage>
        <taxon>Eukaryota</taxon>
        <taxon>Fungi</taxon>
        <taxon>Dikarya</taxon>
        <taxon>Basidiomycota</taxon>
        <taxon>Agaricomycotina</taxon>
        <taxon>Tremellomycetes</taxon>
        <taxon>Tremellales</taxon>
        <taxon>Naemateliaceae</taxon>
        <taxon>Naematelia</taxon>
    </lineage>
</organism>
<dbReference type="Gene3D" id="3.90.870.10">
    <property type="entry name" value="DHBP synthase"/>
    <property type="match status" value="1"/>
</dbReference>
<dbReference type="NCBIfam" id="TIGR00057">
    <property type="entry name" value="L-threonylcarbamoyladenylate synthase"/>
    <property type="match status" value="1"/>
</dbReference>
<evidence type="ECO:0000256" key="5">
    <source>
        <dbReference type="ARBA" id="ARBA00022490"/>
    </source>
</evidence>
<dbReference type="AlphaFoldDB" id="A0A1Y2B0E4"/>
<dbReference type="InParanoid" id="A0A1Y2B0E4"/>
<dbReference type="InterPro" id="IPR050156">
    <property type="entry name" value="TC-AMP_synthase_SUA5"/>
</dbReference>
<dbReference type="InterPro" id="IPR006070">
    <property type="entry name" value="Sua5-like_dom"/>
</dbReference>
<dbReference type="GO" id="GO:0005737">
    <property type="term" value="C:cytoplasm"/>
    <property type="evidence" value="ECO:0007669"/>
    <property type="project" value="UniProtKB-SubCell"/>
</dbReference>
<keyword evidence="6" id="KW-0808">Transferase</keyword>
<accession>A0A1Y2B0E4</accession>
<evidence type="ECO:0000256" key="13">
    <source>
        <dbReference type="SAM" id="MobiDB-lite"/>
    </source>
</evidence>
<evidence type="ECO:0000313" key="15">
    <source>
        <dbReference type="EMBL" id="ORY28292.1"/>
    </source>
</evidence>
<comment type="subcellular location">
    <subcellularLocation>
        <location evidence="1">Cytoplasm</location>
    </subcellularLocation>
</comment>
<dbReference type="PANTHER" id="PTHR17490">
    <property type="entry name" value="SUA5"/>
    <property type="match status" value="1"/>
</dbReference>
<dbReference type="GO" id="GO:0008033">
    <property type="term" value="P:tRNA processing"/>
    <property type="evidence" value="ECO:0007669"/>
    <property type="project" value="UniProtKB-KW"/>
</dbReference>
<dbReference type="Proteomes" id="UP000193986">
    <property type="component" value="Unassembled WGS sequence"/>
</dbReference>
<dbReference type="EC" id="2.7.7.87" evidence="3"/>
<keyword evidence="7" id="KW-0819">tRNA processing</keyword>
<keyword evidence="9" id="KW-0547">Nucleotide-binding</keyword>
<feature type="compositionally biased region" description="Low complexity" evidence="13">
    <location>
        <begin position="296"/>
        <end position="308"/>
    </location>
</feature>
<feature type="domain" description="YrdC-like" evidence="14">
    <location>
        <begin position="67"/>
        <end position="263"/>
    </location>
</feature>
<feature type="region of interest" description="Disordered" evidence="13">
    <location>
        <begin position="292"/>
        <end position="315"/>
    </location>
</feature>
<dbReference type="Pfam" id="PF01300">
    <property type="entry name" value="Sua5_yciO_yrdC"/>
    <property type="match status" value="1"/>
</dbReference>
<dbReference type="EMBL" id="MCFC01000032">
    <property type="protein sequence ID" value="ORY28292.1"/>
    <property type="molecule type" value="Genomic_DNA"/>
</dbReference>
<evidence type="ECO:0000256" key="6">
    <source>
        <dbReference type="ARBA" id="ARBA00022679"/>
    </source>
</evidence>
<evidence type="ECO:0000256" key="9">
    <source>
        <dbReference type="ARBA" id="ARBA00022741"/>
    </source>
</evidence>
<sequence>MSKSLSRSIKVRPVPFNRFPICYRSAKMTTSTPILPCLDLSSISITRSSPPLHPFQSPVFHIPPAIQAHLETASTHLHNGETVAFPTETVYGLGASAFDRTALQRIYAIKNRPSDNPLIIHVSSLDMLERLLPPKEEYTISQLYMALISAFWPGPLTLLFPTPNPPPPPAPQTSGIRMPSHPLALALIHTADLPLSAPSANSSGRPSPTRAQHVYNDLNGAQGLGCILDGGDCGVGVESTVVNGLDWKQGGGGIVDVLRPGGLGVEEIARIVEEVDGQAGLTQILVHGKPWHRNAQASSSKQQSPTSSINQQALPSAPGLKYRHYSPRIPVFLLLPSNIFPRPSTLATSDPTSPRDVLARLSHRLQHSGDTKPPHLGLLHYDNSPLSSHLLKGSVGDTQLKPISLGVNAETAAQRLFSSMLALESASVDAILIEGCSDDGLGLAVMERVGKAVGGGGAVGGLGDGVEASGESGRFWVEV</sequence>
<comment type="caution">
    <text evidence="15">The sequence shown here is derived from an EMBL/GenBank/DDBJ whole genome shotgun (WGS) entry which is preliminary data.</text>
</comment>
<evidence type="ECO:0000259" key="14">
    <source>
        <dbReference type="PROSITE" id="PS51163"/>
    </source>
</evidence>
<evidence type="ECO:0000256" key="3">
    <source>
        <dbReference type="ARBA" id="ARBA00012584"/>
    </source>
</evidence>
<dbReference type="GO" id="GO:0061710">
    <property type="term" value="F:L-threonylcarbamoyladenylate synthase"/>
    <property type="evidence" value="ECO:0007669"/>
    <property type="project" value="UniProtKB-EC"/>
</dbReference>